<dbReference type="Proteomes" id="UP000241645">
    <property type="component" value="Unassembled WGS sequence"/>
</dbReference>
<feature type="signal peptide" evidence="1">
    <location>
        <begin position="1"/>
        <end position="25"/>
    </location>
</feature>
<sequence>MKPTKGIIIAGLLALSFGIVGNSFASETGTNKALNDYKRIMQNKNSMNKSSALKSSSLDELTVSNFSVPKFNLLPAQEILDYDGENLKDLLVDNKEKLSFMMNGKQAEGIIIANETEPLTMGAPEYGEEMYKLYNSIELDRTSEIYYFEARGGGAFLIVDENTESIYLSNFTASIFDLSPHEEYSASTIIEKLKENAEIPKGQYGGSVESLGNIIPADSSNK</sequence>
<organism evidence="2 3">
    <name type="scientific">Brevibacillus porteri</name>
    <dbReference type="NCBI Taxonomy" id="2126350"/>
    <lineage>
        <taxon>Bacteria</taxon>
        <taxon>Bacillati</taxon>
        <taxon>Bacillota</taxon>
        <taxon>Bacilli</taxon>
        <taxon>Bacillales</taxon>
        <taxon>Paenibacillaceae</taxon>
        <taxon>Brevibacillus</taxon>
    </lineage>
</organism>
<comment type="caution">
    <text evidence="2">The sequence shown here is derived from an EMBL/GenBank/DDBJ whole genome shotgun (WGS) entry which is preliminary data.</text>
</comment>
<name>A0ABX5FHL6_9BACL</name>
<dbReference type="RefSeq" id="WP_106836837.1">
    <property type="nucleotide sequence ID" value="NZ_JARMEW010000065.1"/>
</dbReference>
<feature type="chain" id="PRO_5047191106" evidence="1">
    <location>
        <begin position="26"/>
        <end position="222"/>
    </location>
</feature>
<evidence type="ECO:0000256" key="1">
    <source>
        <dbReference type="SAM" id="SignalP"/>
    </source>
</evidence>
<keyword evidence="3" id="KW-1185">Reference proteome</keyword>
<keyword evidence="1" id="KW-0732">Signal</keyword>
<evidence type="ECO:0000313" key="2">
    <source>
        <dbReference type="EMBL" id="PSK01702.1"/>
    </source>
</evidence>
<reference evidence="2 3" key="1">
    <citation type="submission" date="2018-03" db="EMBL/GenBank/DDBJ databases">
        <title>Brevisbacillus phylogenomics.</title>
        <authorList>
            <person name="Dunlap C."/>
        </authorList>
    </citation>
    <scope>NUCLEOTIDE SEQUENCE [LARGE SCALE GENOMIC DNA]</scope>
    <source>
        <strain evidence="2 3">NRRL B-41110</strain>
    </source>
</reference>
<dbReference type="EMBL" id="PXZO01000076">
    <property type="protein sequence ID" value="PSK01702.1"/>
    <property type="molecule type" value="Genomic_DNA"/>
</dbReference>
<gene>
    <name evidence="2" type="ORF">C7R92_31300</name>
</gene>
<evidence type="ECO:0000313" key="3">
    <source>
        <dbReference type="Proteomes" id="UP000241645"/>
    </source>
</evidence>
<dbReference type="GeneID" id="95754551"/>
<protein>
    <submittedName>
        <fullName evidence="2">Uncharacterized protein</fullName>
    </submittedName>
</protein>
<accession>A0ABX5FHL6</accession>
<proteinExistence type="predicted"/>